<dbReference type="CDD" id="cd19953">
    <property type="entry name" value="PDS5"/>
    <property type="match status" value="1"/>
</dbReference>
<keyword evidence="4" id="KW-0539">Nucleus</keyword>
<feature type="compositionally biased region" description="Basic residues" evidence="7">
    <location>
        <begin position="1221"/>
        <end position="1241"/>
    </location>
</feature>
<keyword evidence="3" id="KW-0498">Mitosis</keyword>
<dbReference type="PANTHER" id="PTHR12663:SF0">
    <property type="entry name" value="PRECOCIOUS DISSOCIATION OF SISTERS 5, ISOFORM A"/>
    <property type="match status" value="1"/>
</dbReference>
<evidence type="ECO:0000256" key="6">
    <source>
        <dbReference type="SAM" id="Coils"/>
    </source>
</evidence>
<feature type="region of interest" description="Disordered" evidence="7">
    <location>
        <begin position="1135"/>
        <end position="1248"/>
    </location>
</feature>
<name>A0AAD7DMP7_MYCRO</name>
<feature type="compositionally biased region" description="Basic and acidic residues" evidence="7">
    <location>
        <begin position="1138"/>
        <end position="1154"/>
    </location>
</feature>
<dbReference type="SUPFAM" id="SSF48371">
    <property type="entry name" value="ARM repeat"/>
    <property type="match status" value="2"/>
</dbReference>
<dbReference type="GO" id="GO:0007064">
    <property type="term" value="P:mitotic sister chromatid cohesion"/>
    <property type="evidence" value="ECO:0007669"/>
    <property type="project" value="InterPro"/>
</dbReference>
<evidence type="ECO:0000313" key="8">
    <source>
        <dbReference type="EMBL" id="KAJ7695426.1"/>
    </source>
</evidence>
<dbReference type="Pfam" id="PF20168">
    <property type="entry name" value="PDS5"/>
    <property type="match status" value="1"/>
</dbReference>
<evidence type="ECO:0000256" key="2">
    <source>
        <dbReference type="ARBA" id="ARBA00022618"/>
    </source>
</evidence>
<dbReference type="GO" id="GO:0051301">
    <property type="term" value="P:cell division"/>
    <property type="evidence" value="ECO:0007669"/>
    <property type="project" value="UniProtKB-KW"/>
</dbReference>
<accession>A0AAD7DMP7</accession>
<dbReference type="InterPro" id="IPR039776">
    <property type="entry name" value="Pds5"/>
</dbReference>
<sequence length="1248" mass="139909">MVAQTRHAAPPSPQKLAFRDKLVGKGLSTDALIKKLQVLHRELAELDQELVDASSLGGVRKELISTTTLHHKDQGVKAYTACCLADILRLTAPDAPYTQGELRDIFQFFFRQLKTGLKGSDSPYYTEFFHLLESLSTVKSVVLVCDLPNADELMAEIFRDFFTLVRRDLPKKVEMFLSDILVALIDECQALPAEVLESLIAQFMDKNARIEQPAYRLAVQVCNATADKLTRHVSQYFTEIIVAERDEDLSEIRNAHELIKRLYHSCPAVLPTVIPQLEEELQADDLQLRLIVTQALGEMFADSVGGPELTKNYQSTWNMWLKRRNDKAPAVRLKFVETALALLGSAPEQRDAVEDALKSKLLDPDDKVRAAVCRVYAQLDYETALHHVKTDQLRAVADRGVDKKHSVRAEALRALGKLYSLAYPEIENKDNAAIVQFAWIPNEMFQMIKVTNEIRPLVEDVVAEYILPLPSSSTPSTSKGAEIDEVAWTDRLLTVMAFLDDDHAVNTLITISALQRSRPTIFEHFVESCILNNGGVIDENEEAITAKLSTVIKYISGGHPEPHKASEDLYAFAKLNEQRLYKLLKTCMDLQTDLKGLVKATNEFVKRMDTVSSSIAPTMNFILRQASLRIVNQSSVPTLLKRLQKANHLAADNAAKLLRFVSKHIPALYKSHVGELVKGVADEKHPQVVEVSLQALAAVVRWDEKVVPTDKRTLERIRRLAVEGTFRQAKFAARFLAFSRQKATVCTEVVEVICEALGTTSPELLVAHVAVLAQFARFTPDAFEHKSDVLTAFLLKELLMVPTHPLDDAMDTEEEWADESEVSDNLRAKILALKVCRNRSLAHASSENALEIATPVLKMLATLLEHGGSFIAESGEDPKVMSRMRLQAAVSLLHLSTVPAYAIAIAPRFLKLAIVVQDTCFDVRMTFLKKVVFFLQPPKVPAHYNVIPFLTVHDPEADVKALAMSYVNGVVRKASAGSDSTFVHVFVIEADHLVAKRVQNMEMMFIRLLHLLAHHPDFATSQEELLDIAKYIQFYLQQVANADTISLLYHLAVKGKTVRDADEEHTENLYVICELAQELIKLWAHSHSLNLTTYPGKIKLPQDILRPLANADKVNKNVKTIYLSDQMMAWVKEQYSSTKEKKEKKDKERAEKASAKRKAHPKTNGNPAKKRKRRHSGHSEDDFGSETDEDADPEERSDPVVPEDSEEEEEPEPSGEERLGRGQRIRAKRKQAKAASKKAKHSSPTPEG</sequence>
<gene>
    <name evidence="8" type="ORF">B0H17DRAFT_1178306</name>
</gene>
<comment type="caution">
    <text evidence="8">The sequence shown here is derived from an EMBL/GenBank/DDBJ whole genome shotgun (WGS) entry which is preliminary data.</text>
</comment>
<dbReference type="EMBL" id="JARKIE010000038">
    <property type="protein sequence ID" value="KAJ7695426.1"/>
    <property type="molecule type" value="Genomic_DNA"/>
</dbReference>
<evidence type="ECO:0000256" key="3">
    <source>
        <dbReference type="ARBA" id="ARBA00022776"/>
    </source>
</evidence>
<proteinExistence type="predicted"/>
<dbReference type="InterPro" id="IPR016024">
    <property type="entry name" value="ARM-type_fold"/>
</dbReference>
<organism evidence="8 9">
    <name type="scientific">Mycena rosella</name>
    <name type="common">Pink bonnet</name>
    <name type="synonym">Agaricus rosellus</name>
    <dbReference type="NCBI Taxonomy" id="1033263"/>
    <lineage>
        <taxon>Eukaryota</taxon>
        <taxon>Fungi</taxon>
        <taxon>Dikarya</taxon>
        <taxon>Basidiomycota</taxon>
        <taxon>Agaricomycotina</taxon>
        <taxon>Agaricomycetes</taxon>
        <taxon>Agaricomycetidae</taxon>
        <taxon>Agaricales</taxon>
        <taxon>Marasmiineae</taxon>
        <taxon>Mycenaceae</taxon>
        <taxon>Mycena</taxon>
    </lineage>
</organism>
<feature type="compositionally biased region" description="Acidic residues" evidence="7">
    <location>
        <begin position="1182"/>
        <end position="1214"/>
    </location>
</feature>
<feature type="coiled-coil region" evidence="6">
    <location>
        <begin position="29"/>
        <end position="56"/>
    </location>
</feature>
<dbReference type="GO" id="GO:0000785">
    <property type="term" value="C:chromatin"/>
    <property type="evidence" value="ECO:0007669"/>
    <property type="project" value="TreeGrafter"/>
</dbReference>
<dbReference type="GO" id="GO:0006281">
    <property type="term" value="P:DNA repair"/>
    <property type="evidence" value="ECO:0007669"/>
    <property type="project" value="TreeGrafter"/>
</dbReference>
<dbReference type="PANTHER" id="PTHR12663">
    <property type="entry name" value="ANDROGEN INDUCED INHIBITOR OF PROLIFERATION AS3 / PDS5-RELATED"/>
    <property type="match status" value="1"/>
</dbReference>
<keyword evidence="6" id="KW-0175">Coiled coil</keyword>
<dbReference type="InterPro" id="IPR011989">
    <property type="entry name" value="ARM-like"/>
</dbReference>
<evidence type="ECO:0000256" key="5">
    <source>
        <dbReference type="ARBA" id="ARBA00023306"/>
    </source>
</evidence>
<reference evidence="8" key="1">
    <citation type="submission" date="2023-03" db="EMBL/GenBank/DDBJ databases">
        <title>Massive genome expansion in bonnet fungi (Mycena s.s.) driven by repeated elements and novel gene families across ecological guilds.</title>
        <authorList>
            <consortium name="Lawrence Berkeley National Laboratory"/>
            <person name="Harder C.B."/>
            <person name="Miyauchi S."/>
            <person name="Viragh M."/>
            <person name="Kuo A."/>
            <person name="Thoen E."/>
            <person name="Andreopoulos B."/>
            <person name="Lu D."/>
            <person name="Skrede I."/>
            <person name="Drula E."/>
            <person name="Henrissat B."/>
            <person name="Morin E."/>
            <person name="Kohler A."/>
            <person name="Barry K."/>
            <person name="LaButti K."/>
            <person name="Morin E."/>
            <person name="Salamov A."/>
            <person name="Lipzen A."/>
            <person name="Mereny Z."/>
            <person name="Hegedus B."/>
            <person name="Baldrian P."/>
            <person name="Stursova M."/>
            <person name="Weitz H."/>
            <person name="Taylor A."/>
            <person name="Grigoriev I.V."/>
            <person name="Nagy L.G."/>
            <person name="Martin F."/>
            <person name="Kauserud H."/>
        </authorList>
    </citation>
    <scope>NUCLEOTIDE SEQUENCE</scope>
    <source>
        <strain evidence="8">CBHHK067</strain>
    </source>
</reference>
<dbReference type="Proteomes" id="UP001221757">
    <property type="component" value="Unassembled WGS sequence"/>
</dbReference>
<dbReference type="Gene3D" id="1.25.10.10">
    <property type="entry name" value="Leucine-rich Repeat Variant"/>
    <property type="match status" value="1"/>
</dbReference>
<evidence type="ECO:0000313" key="9">
    <source>
        <dbReference type="Proteomes" id="UP001221757"/>
    </source>
</evidence>
<dbReference type="AlphaFoldDB" id="A0AAD7DMP7"/>
<evidence type="ECO:0000256" key="7">
    <source>
        <dbReference type="SAM" id="MobiDB-lite"/>
    </source>
</evidence>
<evidence type="ECO:0000256" key="1">
    <source>
        <dbReference type="ARBA" id="ARBA00004123"/>
    </source>
</evidence>
<keyword evidence="5" id="KW-0131">Cell cycle</keyword>
<keyword evidence="2" id="KW-0132">Cell division</keyword>
<keyword evidence="9" id="KW-1185">Reference proteome</keyword>
<dbReference type="GO" id="GO:0005634">
    <property type="term" value="C:nucleus"/>
    <property type="evidence" value="ECO:0007669"/>
    <property type="project" value="UniProtKB-SubCell"/>
</dbReference>
<comment type="subcellular location">
    <subcellularLocation>
        <location evidence="1">Nucleus</location>
    </subcellularLocation>
</comment>
<evidence type="ECO:0000256" key="4">
    <source>
        <dbReference type="ARBA" id="ARBA00023242"/>
    </source>
</evidence>
<protein>
    <submittedName>
        <fullName evidence="8">Cohesin-associated protein Pds5</fullName>
    </submittedName>
</protein>